<protein>
    <recommendedName>
        <fullName evidence="4">Cyanovirin-N domain-containing protein</fullName>
    </recommendedName>
</protein>
<dbReference type="EMBL" id="CP044620">
    <property type="protein sequence ID" value="QRD85550.1"/>
    <property type="molecule type" value="Genomic_DNA"/>
</dbReference>
<dbReference type="VEuPathDB" id="FungiDB:F9C07_4585"/>
<dbReference type="OMA" id="CAIQVVQ"/>
<evidence type="ECO:0000313" key="3">
    <source>
        <dbReference type="Proteomes" id="UP000596276"/>
    </source>
</evidence>
<evidence type="ECO:0000256" key="1">
    <source>
        <dbReference type="SAM" id="SignalP"/>
    </source>
</evidence>
<gene>
    <name evidence="2" type="ORF">F9C07_4585</name>
</gene>
<feature type="chain" id="PRO_5031295438" description="Cyanovirin-N domain-containing protein" evidence="1">
    <location>
        <begin position="17"/>
        <end position="104"/>
    </location>
</feature>
<evidence type="ECO:0008006" key="4">
    <source>
        <dbReference type="Google" id="ProtNLM"/>
    </source>
</evidence>
<accession>A0A7U2MLN8</accession>
<keyword evidence="3" id="KW-1185">Reference proteome</keyword>
<proteinExistence type="predicted"/>
<dbReference type="Proteomes" id="UP000596276">
    <property type="component" value="Chromosome 3"/>
</dbReference>
<sequence>MYRFLPLFFLPLAALAADELPGVVVPKKPVGGLYDTCAIQVVQLSKGEKAWVTGNCSTRDGDQMESHLDLDRCFSSQFTFDITPEKDGGKFPFLKICLLVLIYL</sequence>
<evidence type="ECO:0000313" key="2">
    <source>
        <dbReference type="EMBL" id="QRD85550.1"/>
    </source>
</evidence>
<dbReference type="AlphaFoldDB" id="A0A7U2MLN8"/>
<organism evidence="2 3">
    <name type="scientific">Aspergillus flavus (strain ATCC 200026 / FGSC A1120 / IAM 13836 / NRRL 3357 / JCM 12722 / SRRC 167)</name>
    <dbReference type="NCBI Taxonomy" id="332952"/>
    <lineage>
        <taxon>Eukaryota</taxon>
        <taxon>Fungi</taxon>
        <taxon>Dikarya</taxon>
        <taxon>Ascomycota</taxon>
        <taxon>Pezizomycotina</taxon>
        <taxon>Eurotiomycetes</taxon>
        <taxon>Eurotiomycetidae</taxon>
        <taxon>Eurotiales</taxon>
        <taxon>Aspergillaceae</taxon>
        <taxon>Aspergillus</taxon>
        <taxon>Aspergillus subgen. Circumdati</taxon>
    </lineage>
</organism>
<dbReference type="VEuPathDB" id="FungiDB:AFLA_006782"/>
<feature type="signal peptide" evidence="1">
    <location>
        <begin position="1"/>
        <end position="16"/>
    </location>
</feature>
<name>A0A7U2MLN8_ASPFN</name>
<keyword evidence="1" id="KW-0732">Signal</keyword>
<reference evidence="3" key="1">
    <citation type="journal article" date="2021" name="G3 (Bethesda)">
        <title>Chromosome assembled and annotated genome sequence of Aspergillus flavus NRRL 3357.</title>
        <authorList>
            <person name="Skerker J.M."/>
            <person name="Pianalto K.M."/>
            <person name="Mondo S.J."/>
            <person name="Yang K."/>
            <person name="Arkin A.P."/>
            <person name="Keller N.P."/>
            <person name="Grigoriev I.V."/>
            <person name="Louise Glass N.L."/>
        </authorList>
    </citation>
    <scope>NUCLEOTIDE SEQUENCE [LARGE SCALE GENOMIC DNA]</scope>
    <source>
        <strain evidence="3">ATCC 200026 / FGSC A1120 / IAM 13836 / NRRL 3357 / JCM 12722 / SRRC 167</strain>
    </source>
</reference>